<keyword evidence="2" id="KW-1185">Reference proteome</keyword>
<dbReference type="Proteomes" id="UP001055072">
    <property type="component" value="Unassembled WGS sequence"/>
</dbReference>
<comment type="caution">
    <text evidence="1">The sequence shown here is derived from an EMBL/GenBank/DDBJ whole genome shotgun (WGS) entry which is preliminary data.</text>
</comment>
<organism evidence="1 2">
    <name type="scientific">Irpex rosettiformis</name>
    <dbReference type="NCBI Taxonomy" id="378272"/>
    <lineage>
        <taxon>Eukaryota</taxon>
        <taxon>Fungi</taxon>
        <taxon>Dikarya</taxon>
        <taxon>Basidiomycota</taxon>
        <taxon>Agaricomycotina</taxon>
        <taxon>Agaricomycetes</taxon>
        <taxon>Polyporales</taxon>
        <taxon>Irpicaceae</taxon>
        <taxon>Irpex</taxon>
    </lineage>
</organism>
<name>A0ACB8TUS6_9APHY</name>
<dbReference type="EMBL" id="MU274928">
    <property type="protein sequence ID" value="KAI0085733.1"/>
    <property type="molecule type" value="Genomic_DNA"/>
</dbReference>
<feature type="non-terminal residue" evidence="1">
    <location>
        <position position="1"/>
    </location>
</feature>
<sequence length="265" mass="30054">IDLVFMDPDVDPSTLCPWCDEPLPPSPSPLLQRLMAAARLRSHKDPRLSNLHGLRAPATIFVNVCHRHQFEQHHFPLAQQRGWPTEIEWDGLCERIAKFKTKLQAIVDDVDEDFEPGRERLQDDGDVDDADDAEDDEFLLDYRPRKGSLFWIEVVRAAKKRGSRSASGMRAQMSNFTKTQPGYYGELGAMVLSQTLYDMFPPLGFPLNSTLPLTPADFVQRVLLPEAAVSLIMEDMQKTRKDAIFTMRESAQYGVAMFPDDNTEG</sequence>
<protein>
    <submittedName>
        <fullName evidence="1">RTC4-like domain-containing protein</fullName>
    </submittedName>
</protein>
<reference evidence="1" key="1">
    <citation type="journal article" date="2021" name="Environ. Microbiol.">
        <title>Gene family expansions and transcriptome signatures uncover fungal adaptations to wood decay.</title>
        <authorList>
            <person name="Hage H."/>
            <person name="Miyauchi S."/>
            <person name="Viragh M."/>
            <person name="Drula E."/>
            <person name="Min B."/>
            <person name="Chaduli D."/>
            <person name="Navarro D."/>
            <person name="Favel A."/>
            <person name="Norest M."/>
            <person name="Lesage-Meessen L."/>
            <person name="Balint B."/>
            <person name="Merenyi Z."/>
            <person name="de Eugenio L."/>
            <person name="Morin E."/>
            <person name="Martinez A.T."/>
            <person name="Baldrian P."/>
            <person name="Stursova M."/>
            <person name="Martinez M.J."/>
            <person name="Novotny C."/>
            <person name="Magnuson J.K."/>
            <person name="Spatafora J.W."/>
            <person name="Maurice S."/>
            <person name="Pangilinan J."/>
            <person name="Andreopoulos W."/>
            <person name="LaButti K."/>
            <person name="Hundley H."/>
            <person name="Na H."/>
            <person name="Kuo A."/>
            <person name="Barry K."/>
            <person name="Lipzen A."/>
            <person name="Henrissat B."/>
            <person name="Riley R."/>
            <person name="Ahrendt S."/>
            <person name="Nagy L.G."/>
            <person name="Grigoriev I.V."/>
            <person name="Martin F."/>
            <person name="Rosso M.N."/>
        </authorList>
    </citation>
    <scope>NUCLEOTIDE SEQUENCE</scope>
    <source>
        <strain evidence="1">CBS 384.51</strain>
    </source>
</reference>
<feature type="non-terminal residue" evidence="1">
    <location>
        <position position="265"/>
    </location>
</feature>
<gene>
    <name evidence="1" type="ORF">BDY19DRAFT_870226</name>
</gene>
<evidence type="ECO:0000313" key="2">
    <source>
        <dbReference type="Proteomes" id="UP001055072"/>
    </source>
</evidence>
<evidence type="ECO:0000313" key="1">
    <source>
        <dbReference type="EMBL" id="KAI0085733.1"/>
    </source>
</evidence>
<accession>A0ACB8TUS6</accession>
<proteinExistence type="predicted"/>